<reference evidence="1 2" key="1">
    <citation type="submission" date="2019-03" db="EMBL/GenBank/DDBJ databases">
        <title>Deep-cultivation of Planctomycetes and their phenomic and genomic characterization uncovers novel biology.</title>
        <authorList>
            <person name="Wiegand S."/>
            <person name="Jogler M."/>
            <person name="Boedeker C."/>
            <person name="Pinto D."/>
            <person name="Vollmers J."/>
            <person name="Rivas-Marin E."/>
            <person name="Kohn T."/>
            <person name="Peeters S.H."/>
            <person name="Heuer A."/>
            <person name="Rast P."/>
            <person name="Oberbeckmann S."/>
            <person name="Bunk B."/>
            <person name="Jeske O."/>
            <person name="Meyerdierks A."/>
            <person name="Storesund J.E."/>
            <person name="Kallscheuer N."/>
            <person name="Luecker S."/>
            <person name="Lage O.M."/>
            <person name="Pohl T."/>
            <person name="Merkel B.J."/>
            <person name="Hornburger P."/>
            <person name="Mueller R.-W."/>
            <person name="Bruemmer F."/>
            <person name="Labrenz M."/>
            <person name="Spormann A.M."/>
            <person name="Op den Camp H."/>
            <person name="Overmann J."/>
            <person name="Amann R."/>
            <person name="Jetten M.S.M."/>
            <person name="Mascher T."/>
            <person name="Medema M.H."/>
            <person name="Devos D.P."/>
            <person name="Kaster A.-K."/>
            <person name="Ovreas L."/>
            <person name="Rohde M."/>
            <person name="Galperin M.Y."/>
            <person name="Jogler C."/>
        </authorList>
    </citation>
    <scope>NUCLEOTIDE SEQUENCE [LARGE SCALE GENOMIC DNA]</scope>
    <source>
        <strain evidence="1 2">V202</strain>
    </source>
</reference>
<accession>A0A517X2Y9</accession>
<dbReference type="Proteomes" id="UP000318384">
    <property type="component" value="Chromosome"/>
</dbReference>
<proteinExistence type="predicted"/>
<keyword evidence="2" id="KW-1185">Reference proteome</keyword>
<evidence type="ECO:0000313" key="1">
    <source>
        <dbReference type="EMBL" id="QDU11852.1"/>
    </source>
</evidence>
<dbReference type="RefSeq" id="WP_145179592.1">
    <property type="nucleotide sequence ID" value="NZ_CP037422.1"/>
</dbReference>
<dbReference type="AlphaFoldDB" id="A0A517X2Y9"/>
<sequence length="65" mass="7493">MSECKDEVFAKWWPLTQSLTLVRAPCRRVARAMKAEAKRAHHSTGAVYEFGEDLRVQPPYCLDLQ</sequence>
<gene>
    <name evidence="1" type="ORF">V202x_52770</name>
</gene>
<dbReference type="EMBL" id="CP037422">
    <property type="protein sequence ID" value="QDU11852.1"/>
    <property type="molecule type" value="Genomic_DNA"/>
</dbReference>
<evidence type="ECO:0000313" key="2">
    <source>
        <dbReference type="Proteomes" id="UP000318384"/>
    </source>
</evidence>
<name>A0A517X2Y9_9PLAN</name>
<protein>
    <submittedName>
        <fullName evidence="1">Uncharacterized protein</fullName>
    </submittedName>
</protein>
<organism evidence="1 2">
    <name type="scientific">Gimesia aquarii</name>
    <dbReference type="NCBI Taxonomy" id="2527964"/>
    <lineage>
        <taxon>Bacteria</taxon>
        <taxon>Pseudomonadati</taxon>
        <taxon>Planctomycetota</taxon>
        <taxon>Planctomycetia</taxon>
        <taxon>Planctomycetales</taxon>
        <taxon>Planctomycetaceae</taxon>
        <taxon>Gimesia</taxon>
    </lineage>
</organism>